<dbReference type="Pfam" id="PF07545">
    <property type="entry name" value="Vg_Tdu"/>
    <property type="match status" value="1"/>
</dbReference>
<organism evidence="6 7">
    <name type="scientific">Sphaeramia orbicularis</name>
    <name type="common">orbiculate cardinalfish</name>
    <dbReference type="NCBI Taxonomy" id="375764"/>
    <lineage>
        <taxon>Eukaryota</taxon>
        <taxon>Metazoa</taxon>
        <taxon>Chordata</taxon>
        <taxon>Craniata</taxon>
        <taxon>Vertebrata</taxon>
        <taxon>Euteleostomi</taxon>
        <taxon>Actinopterygii</taxon>
        <taxon>Neopterygii</taxon>
        <taxon>Teleostei</taxon>
        <taxon>Neoteleostei</taxon>
        <taxon>Acanthomorphata</taxon>
        <taxon>Gobiaria</taxon>
        <taxon>Kurtiformes</taxon>
        <taxon>Apogonoidei</taxon>
        <taxon>Apogonidae</taxon>
        <taxon>Apogoninae</taxon>
        <taxon>Sphaeramia</taxon>
    </lineage>
</organism>
<dbReference type="PANTHER" id="PTHR15950">
    <property type="entry name" value="TRANSCRIPTION COFACTOR VESTIGIAL-LIKE PROTEIN"/>
    <property type="match status" value="1"/>
</dbReference>
<dbReference type="GO" id="GO:0006355">
    <property type="term" value="P:regulation of DNA-templated transcription"/>
    <property type="evidence" value="ECO:0007669"/>
    <property type="project" value="InterPro"/>
</dbReference>
<protein>
    <submittedName>
        <fullName evidence="6">Uncharacterized protein</fullName>
    </submittedName>
</protein>
<comment type="similarity">
    <text evidence="5">Belongs to the vestigial family.</text>
</comment>
<evidence type="ECO:0000256" key="1">
    <source>
        <dbReference type="ARBA" id="ARBA00004123"/>
    </source>
</evidence>
<reference evidence="6" key="2">
    <citation type="submission" date="2025-08" db="UniProtKB">
        <authorList>
            <consortium name="Ensembl"/>
        </authorList>
    </citation>
    <scope>IDENTIFICATION</scope>
</reference>
<dbReference type="Proteomes" id="UP000472271">
    <property type="component" value="Chromosome 10"/>
</dbReference>
<accession>A0A672YPI5</accession>
<evidence type="ECO:0000256" key="4">
    <source>
        <dbReference type="ARBA" id="ARBA00023242"/>
    </source>
</evidence>
<keyword evidence="3" id="KW-0804">Transcription</keyword>
<comment type="subcellular location">
    <subcellularLocation>
        <location evidence="1">Nucleus</location>
    </subcellularLocation>
</comment>
<evidence type="ECO:0000313" key="7">
    <source>
        <dbReference type="Proteomes" id="UP000472271"/>
    </source>
</evidence>
<dbReference type="GO" id="GO:0005634">
    <property type="term" value="C:nucleus"/>
    <property type="evidence" value="ECO:0007669"/>
    <property type="project" value="UniProtKB-SubCell"/>
</dbReference>
<dbReference type="InParanoid" id="A0A672YPI5"/>
<dbReference type="InterPro" id="IPR011520">
    <property type="entry name" value="Vg_fam"/>
</dbReference>
<dbReference type="PANTHER" id="PTHR15950:SF17">
    <property type="entry name" value="TRANSCRIPTION COFACTOR VESTIGIAL-LIKE PROTEIN 2"/>
    <property type="match status" value="1"/>
</dbReference>
<evidence type="ECO:0000256" key="3">
    <source>
        <dbReference type="ARBA" id="ARBA00023163"/>
    </source>
</evidence>
<proteinExistence type="inferred from homology"/>
<reference evidence="6" key="1">
    <citation type="submission" date="2019-06" db="EMBL/GenBank/DDBJ databases">
        <authorList>
            <consortium name="Wellcome Sanger Institute Data Sharing"/>
        </authorList>
    </citation>
    <scope>NUCLEOTIDE SEQUENCE [LARGE SCALE GENOMIC DNA]</scope>
</reference>
<evidence type="ECO:0000313" key="6">
    <source>
        <dbReference type="Ensembl" id="ENSSORP00005006468.1"/>
    </source>
</evidence>
<dbReference type="AlphaFoldDB" id="A0A672YPI5"/>
<keyword evidence="2" id="KW-0805">Transcription regulation</keyword>
<evidence type="ECO:0000256" key="2">
    <source>
        <dbReference type="ARBA" id="ARBA00023015"/>
    </source>
</evidence>
<keyword evidence="4" id="KW-0539">Nucleus</keyword>
<keyword evidence="7" id="KW-1185">Reference proteome</keyword>
<sequence length="69" mass="7804">MADRTESPRAVKVEEHSQCVILTYFHGDISSMVDAHFSRALSKVCKAKAPVMKTKKIRKPIKTGNQHCY</sequence>
<dbReference type="Ensembl" id="ENSSORT00005006725.1">
    <property type="protein sequence ID" value="ENSSORP00005006468.1"/>
    <property type="gene ID" value="ENSSORG00005003798.1"/>
</dbReference>
<evidence type="ECO:0000256" key="5">
    <source>
        <dbReference type="ARBA" id="ARBA00025784"/>
    </source>
</evidence>
<name>A0A672YPI5_9TELE</name>
<reference evidence="6" key="3">
    <citation type="submission" date="2025-09" db="UniProtKB">
        <authorList>
            <consortium name="Ensembl"/>
        </authorList>
    </citation>
    <scope>IDENTIFICATION</scope>
</reference>